<sequence length="207" mass="22041">MSETAKTSRTARSSKLVSKVYNAAYKVGFSPWDLGPPMPELVALIEGPDRLAPGRALDLGCGTGGKSIYLAEHGWSVTGADIAPEALRRARKRAGDAGVDVEFVECDLVDIPAGALGGPYDFLLDFGCSHSLRDEAKARYAEGVAGVAAPGATLYLYAFTKGPLSVRPEEIDTAFAPHWDLVSAVPGSVRRTPDAGPMWYRMTRRAA</sequence>
<keyword evidence="2" id="KW-0808">Transferase</keyword>
<evidence type="ECO:0000259" key="4">
    <source>
        <dbReference type="Pfam" id="PF13649"/>
    </source>
</evidence>
<dbReference type="InterPro" id="IPR041698">
    <property type="entry name" value="Methyltransf_25"/>
</dbReference>
<gene>
    <name evidence="5" type="primary">nocQ</name>
</gene>
<dbReference type="InterPro" id="IPR029063">
    <property type="entry name" value="SAM-dependent_MTases_sf"/>
</dbReference>
<dbReference type="AlphaFoldDB" id="E5DUG4"/>
<dbReference type="PANTHER" id="PTHR43464">
    <property type="entry name" value="METHYLTRANSFERASE"/>
    <property type="match status" value="1"/>
</dbReference>
<dbReference type="GO" id="GO:0008168">
    <property type="term" value="F:methyltransferase activity"/>
    <property type="evidence" value="ECO:0007669"/>
    <property type="project" value="UniProtKB-KW"/>
</dbReference>
<dbReference type="PANTHER" id="PTHR43464:SF19">
    <property type="entry name" value="UBIQUINONE BIOSYNTHESIS O-METHYLTRANSFERASE, MITOCHONDRIAL"/>
    <property type="match status" value="1"/>
</dbReference>
<dbReference type="Gene3D" id="3.40.50.150">
    <property type="entry name" value="Vaccinia Virus protein VP39"/>
    <property type="match status" value="1"/>
</dbReference>
<protein>
    <submittedName>
        <fullName evidence="5">NocQ</fullName>
    </submittedName>
</protein>
<dbReference type="CDD" id="cd02440">
    <property type="entry name" value="AdoMet_MTases"/>
    <property type="match status" value="1"/>
</dbReference>
<accession>E5DUG4</accession>
<reference evidence="5" key="1">
    <citation type="journal article" date="2010" name="Mol. Biosyst.">
        <title>Moving posttranslational modifications forward to biosynthesize the glycosylated thiopeptide nocathiacin I in Nocardia sp. ATCC202099.</title>
        <authorList>
            <person name="Ding Y."/>
            <person name="Yu Y."/>
            <person name="Pan H."/>
            <person name="Guo H."/>
            <person name="Li Y."/>
            <person name="Liu W."/>
        </authorList>
    </citation>
    <scope>NUCLEOTIDE SEQUENCE</scope>
    <source>
        <strain evidence="5">ATCC 202099</strain>
    </source>
</reference>
<dbReference type="EMBL" id="GU564398">
    <property type="protein sequence ID" value="ADR01068.1"/>
    <property type="molecule type" value="Genomic_DNA"/>
</dbReference>
<keyword evidence="1" id="KW-0489">Methyltransferase</keyword>
<organism evidence="5">
    <name type="scientific">Nocardia sp. ATCC 202099</name>
    <dbReference type="NCBI Taxonomy" id="930400"/>
    <lineage>
        <taxon>Bacteria</taxon>
        <taxon>Bacillati</taxon>
        <taxon>Actinomycetota</taxon>
        <taxon>Actinomycetes</taxon>
        <taxon>Mycobacteriales</taxon>
        <taxon>Nocardiaceae</taxon>
        <taxon>Nocardia</taxon>
    </lineage>
</organism>
<evidence type="ECO:0000313" key="5">
    <source>
        <dbReference type="EMBL" id="ADR01068.1"/>
    </source>
</evidence>
<dbReference type="SUPFAM" id="SSF53335">
    <property type="entry name" value="S-adenosyl-L-methionine-dependent methyltransferases"/>
    <property type="match status" value="1"/>
</dbReference>
<evidence type="ECO:0000256" key="1">
    <source>
        <dbReference type="ARBA" id="ARBA00022603"/>
    </source>
</evidence>
<feature type="domain" description="Methyltransferase" evidence="4">
    <location>
        <begin position="57"/>
        <end position="151"/>
    </location>
</feature>
<proteinExistence type="predicted"/>
<dbReference type="Pfam" id="PF13649">
    <property type="entry name" value="Methyltransf_25"/>
    <property type="match status" value="1"/>
</dbReference>
<keyword evidence="3" id="KW-0949">S-adenosyl-L-methionine</keyword>
<dbReference type="GO" id="GO:0032259">
    <property type="term" value="P:methylation"/>
    <property type="evidence" value="ECO:0007669"/>
    <property type="project" value="UniProtKB-KW"/>
</dbReference>
<evidence type="ECO:0000256" key="2">
    <source>
        <dbReference type="ARBA" id="ARBA00022679"/>
    </source>
</evidence>
<name>E5DUG4_9NOCA</name>
<evidence type="ECO:0000256" key="3">
    <source>
        <dbReference type="ARBA" id="ARBA00022691"/>
    </source>
</evidence>